<evidence type="ECO:0000313" key="2">
    <source>
        <dbReference type="Proteomes" id="UP001632038"/>
    </source>
</evidence>
<dbReference type="SUPFAM" id="SSF56672">
    <property type="entry name" value="DNA/RNA polymerases"/>
    <property type="match status" value="1"/>
</dbReference>
<dbReference type="AlphaFoldDB" id="A0ABD3BB01"/>
<reference evidence="2" key="1">
    <citation type="journal article" date="2024" name="IScience">
        <title>Strigolactones Initiate the Formation of Haustorium-like Structures in Castilleja.</title>
        <authorList>
            <person name="Buerger M."/>
            <person name="Peterson D."/>
            <person name="Chory J."/>
        </authorList>
    </citation>
    <scope>NUCLEOTIDE SEQUENCE [LARGE SCALE GENOMIC DNA]</scope>
</reference>
<comment type="caution">
    <text evidence="1">The sequence shown here is derived from an EMBL/GenBank/DDBJ whole genome shotgun (WGS) entry which is preliminary data.</text>
</comment>
<name>A0ABD3BB01_9LAMI</name>
<sequence>MATSRAIIDVQQGRITLRVYDQSVTFVLRDLMNTPSPLLDAGYVDDGSSIEATLGITPFSYQDDEDVEPKDEGMVDLFEVEAEECEPAIAPDLEPKVELKPLTYHLKYVYLEDGEKKPVIIYAGLEKNEEEQLVKVLKEHKGAIGWSISDIKGISPAVCMHQIDLEPDSNPIREGQRRLNPTLNEVVKKEVIKLRNENIVYPVSDSKWVSLVHVVPKKGGITIVENEKGEKIPTRLTTGW</sequence>
<dbReference type="Proteomes" id="UP001632038">
    <property type="component" value="Unassembled WGS sequence"/>
</dbReference>
<gene>
    <name evidence="1" type="ORF">CASFOL_041540</name>
</gene>
<dbReference type="EMBL" id="JAVIJP010000105">
    <property type="protein sequence ID" value="KAL3614454.1"/>
    <property type="molecule type" value="Genomic_DNA"/>
</dbReference>
<proteinExistence type="predicted"/>
<evidence type="ECO:0008006" key="3">
    <source>
        <dbReference type="Google" id="ProtNLM"/>
    </source>
</evidence>
<evidence type="ECO:0000313" key="1">
    <source>
        <dbReference type="EMBL" id="KAL3614454.1"/>
    </source>
</evidence>
<protein>
    <recommendedName>
        <fullName evidence="3">Reverse transcriptase domain-containing protein</fullName>
    </recommendedName>
</protein>
<dbReference type="InterPro" id="IPR043502">
    <property type="entry name" value="DNA/RNA_pol_sf"/>
</dbReference>
<accession>A0ABD3BB01</accession>
<organism evidence="1 2">
    <name type="scientific">Castilleja foliolosa</name>
    <dbReference type="NCBI Taxonomy" id="1961234"/>
    <lineage>
        <taxon>Eukaryota</taxon>
        <taxon>Viridiplantae</taxon>
        <taxon>Streptophyta</taxon>
        <taxon>Embryophyta</taxon>
        <taxon>Tracheophyta</taxon>
        <taxon>Spermatophyta</taxon>
        <taxon>Magnoliopsida</taxon>
        <taxon>eudicotyledons</taxon>
        <taxon>Gunneridae</taxon>
        <taxon>Pentapetalae</taxon>
        <taxon>asterids</taxon>
        <taxon>lamiids</taxon>
        <taxon>Lamiales</taxon>
        <taxon>Orobanchaceae</taxon>
        <taxon>Pedicularideae</taxon>
        <taxon>Castillejinae</taxon>
        <taxon>Castilleja</taxon>
    </lineage>
</organism>
<dbReference type="Gene3D" id="3.10.10.10">
    <property type="entry name" value="HIV Type 1 Reverse Transcriptase, subunit A, domain 1"/>
    <property type="match status" value="1"/>
</dbReference>
<keyword evidence="2" id="KW-1185">Reference proteome</keyword>